<keyword evidence="2" id="KW-1185">Reference proteome</keyword>
<dbReference type="InParanoid" id="A0A0D2HY27"/>
<sequence length="30" mass="3314">MPEGILLADHPLLEKKSSGNFYADRVRGKA</sequence>
<proteinExistence type="predicted"/>
<comment type="caution">
    <text evidence="1">The sequence shown here is derived from an EMBL/GenBank/DDBJ whole genome shotgun (WGS) entry which is preliminary data.</text>
</comment>
<evidence type="ECO:0000313" key="1">
    <source>
        <dbReference type="EMBL" id="KIX15213.1"/>
    </source>
</evidence>
<dbReference type="Proteomes" id="UP000032233">
    <property type="component" value="Unassembled WGS sequence"/>
</dbReference>
<reference evidence="1 2" key="1">
    <citation type="submission" date="2013-11" db="EMBL/GenBank/DDBJ databases">
        <title>Metagenomic analysis of a methanogenic consortium involved in long chain n-alkane degradation.</title>
        <authorList>
            <person name="Davidova I.A."/>
            <person name="Callaghan A.V."/>
            <person name="Wawrik B."/>
            <person name="Pruitt S."/>
            <person name="Marks C."/>
            <person name="Duncan K.E."/>
            <person name="Suflita J.M."/>
        </authorList>
    </citation>
    <scope>NUCLEOTIDE SEQUENCE [LARGE SCALE GENOMIC DNA]</scope>
    <source>
        <strain evidence="1 2">SPR</strain>
    </source>
</reference>
<evidence type="ECO:0000313" key="2">
    <source>
        <dbReference type="Proteomes" id="UP000032233"/>
    </source>
</evidence>
<name>A0A0D2HY27_9BACT</name>
<gene>
    <name evidence="1" type="ORF">X474_05025</name>
</gene>
<organism evidence="1 2">
    <name type="scientific">Dethiosulfatarculus sandiegensis</name>
    <dbReference type="NCBI Taxonomy" id="1429043"/>
    <lineage>
        <taxon>Bacteria</taxon>
        <taxon>Pseudomonadati</taxon>
        <taxon>Thermodesulfobacteriota</taxon>
        <taxon>Desulfarculia</taxon>
        <taxon>Desulfarculales</taxon>
        <taxon>Desulfarculaceae</taxon>
        <taxon>Dethiosulfatarculus</taxon>
    </lineage>
</organism>
<protein>
    <submittedName>
        <fullName evidence="1">Uncharacterized protein</fullName>
    </submittedName>
</protein>
<accession>A0A0D2HY27</accession>
<dbReference type="EMBL" id="AZAC01000004">
    <property type="protein sequence ID" value="KIX15213.1"/>
    <property type="molecule type" value="Genomic_DNA"/>
</dbReference>
<dbReference type="AlphaFoldDB" id="A0A0D2HY27"/>